<reference evidence="1" key="1">
    <citation type="journal article" date="2023" name="G3 (Bethesda)">
        <title>Whole genome assembly and annotation of the endangered Caribbean coral Acropora cervicornis.</title>
        <authorList>
            <person name="Selwyn J.D."/>
            <person name="Vollmer S.V."/>
        </authorList>
    </citation>
    <scope>NUCLEOTIDE SEQUENCE</scope>
    <source>
        <strain evidence="1">K2</strain>
    </source>
</reference>
<evidence type="ECO:0000313" key="1">
    <source>
        <dbReference type="EMBL" id="KAK2569726.1"/>
    </source>
</evidence>
<evidence type="ECO:0008006" key="3">
    <source>
        <dbReference type="Google" id="ProtNLM"/>
    </source>
</evidence>
<protein>
    <recommendedName>
        <fullName evidence="3">DUF4371 domain-containing protein</fullName>
    </recommendedName>
</protein>
<comment type="caution">
    <text evidence="1">The sequence shown here is derived from an EMBL/GenBank/DDBJ whole genome shotgun (WGS) entry which is preliminary data.</text>
</comment>
<dbReference type="EMBL" id="JARQWQ010000009">
    <property type="protein sequence ID" value="KAK2569726.1"/>
    <property type="molecule type" value="Genomic_DNA"/>
</dbReference>
<dbReference type="Proteomes" id="UP001249851">
    <property type="component" value="Unassembled WGS sequence"/>
</dbReference>
<name>A0AAD9QYD4_ACRCE</name>
<dbReference type="PANTHER" id="PTHR45749:SF21">
    <property type="entry name" value="DUF4371 DOMAIN-CONTAINING PROTEIN"/>
    <property type="match status" value="1"/>
</dbReference>
<organism evidence="1 2">
    <name type="scientific">Acropora cervicornis</name>
    <name type="common">Staghorn coral</name>
    <dbReference type="NCBI Taxonomy" id="6130"/>
    <lineage>
        <taxon>Eukaryota</taxon>
        <taxon>Metazoa</taxon>
        <taxon>Cnidaria</taxon>
        <taxon>Anthozoa</taxon>
        <taxon>Hexacorallia</taxon>
        <taxon>Scleractinia</taxon>
        <taxon>Astrocoeniina</taxon>
        <taxon>Acroporidae</taxon>
        <taxon>Acropora</taxon>
    </lineage>
</organism>
<dbReference type="AlphaFoldDB" id="A0AAD9QYD4"/>
<keyword evidence="2" id="KW-1185">Reference proteome</keyword>
<sequence>MITTLGKYISNNLSREVRESNYFPILADEAADISNKEHLSVEFVGFYLCERGTAGVAIKELILQASADLGLSMDDCREQCYDGTGNMAG</sequence>
<proteinExistence type="predicted"/>
<dbReference type="PANTHER" id="PTHR45749">
    <property type="match status" value="1"/>
</dbReference>
<gene>
    <name evidence="1" type="ORF">P5673_005563</name>
</gene>
<evidence type="ECO:0000313" key="2">
    <source>
        <dbReference type="Proteomes" id="UP001249851"/>
    </source>
</evidence>
<reference evidence="1" key="2">
    <citation type="journal article" date="2023" name="Science">
        <title>Genomic signatures of disease resistance in endangered staghorn corals.</title>
        <authorList>
            <person name="Vollmer S.V."/>
            <person name="Selwyn J.D."/>
            <person name="Despard B.A."/>
            <person name="Roesel C.L."/>
        </authorList>
    </citation>
    <scope>NUCLEOTIDE SEQUENCE</scope>
    <source>
        <strain evidence="1">K2</strain>
    </source>
</reference>
<accession>A0AAD9QYD4</accession>